<protein>
    <submittedName>
        <fullName evidence="2">Uncharacterized protein</fullName>
    </submittedName>
</protein>
<proteinExistence type="predicted"/>
<dbReference type="Proteomes" id="UP001596410">
    <property type="component" value="Unassembled WGS sequence"/>
</dbReference>
<dbReference type="RefSeq" id="WP_204708414.1">
    <property type="nucleotide sequence ID" value="NZ_JBHSZV010000062.1"/>
</dbReference>
<gene>
    <name evidence="2" type="ORF">ACFQIC_19370</name>
</gene>
<dbReference type="EMBL" id="JBHSZV010000062">
    <property type="protein sequence ID" value="MFC7063961.1"/>
    <property type="molecule type" value="Genomic_DNA"/>
</dbReference>
<evidence type="ECO:0000313" key="2">
    <source>
        <dbReference type="EMBL" id="MFC7063961.1"/>
    </source>
</evidence>
<reference evidence="3" key="1">
    <citation type="journal article" date="2019" name="Int. J. Syst. Evol. Microbiol.">
        <title>The Global Catalogue of Microorganisms (GCM) 10K type strain sequencing project: providing services to taxonomists for standard genome sequencing and annotation.</title>
        <authorList>
            <consortium name="The Broad Institute Genomics Platform"/>
            <consortium name="The Broad Institute Genome Sequencing Center for Infectious Disease"/>
            <person name="Wu L."/>
            <person name="Ma J."/>
        </authorList>
    </citation>
    <scope>NUCLEOTIDE SEQUENCE [LARGE SCALE GENOMIC DNA]</scope>
    <source>
        <strain evidence="3">CGMCC 4.1621</strain>
    </source>
</reference>
<feature type="compositionally biased region" description="Basic and acidic residues" evidence="1">
    <location>
        <begin position="28"/>
        <end position="49"/>
    </location>
</feature>
<evidence type="ECO:0000256" key="1">
    <source>
        <dbReference type="SAM" id="MobiDB-lite"/>
    </source>
</evidence>
<feature type="compositionally biased region" description="Basic and acidic residues" evidence="1">
    <location>
        <begin position="9"/>
        <end position="18"/>
    </location>
</feature>
<name>A0ABW2ESK4_9BACI</name>
<feature type="region of interest" description="Disordered" evidence="1">
    <location>
        <begin position="1"/>
        <end position="49"/>
    </location>
</feature>
<keyword evidence="3" id="KW-1185">Reference proteome</keyword>
<comment type="caution">
    <text evidence="2">The sequence shown here is derived from an EMBL/GenBank/DDBJ whole genome shotgun (WGS) entry which is preliminary data.</text>
</comment>
<accession>A0ABW2ESK4</accession>
<organism evidence="2 3">
    <name type="scientific">Halobacillus seohaensis</name>
    <dbReference type="NCBI Taxonomy" id="447421"/>
    <lineage>
        <taxon>Bacteria</taxon>
        <taxon>Bacillati</taxon>
        <taxon>Bacillota</taxon>
        <taxon>Bacilli</taxon>
        <taxon>Bacillales</taxon>
        <taxon>Bacillaceae</taxon>
        <taxon>Halobacillus</taxon>
    </lineage>
</organism>
<evidence type="ECO:0000313" key="3">
    <source>
        <dbReference type="Proteomes" id="UP001596410"/>
    </source>
</evidence>
<sequence length="49" mass="5813">MGRRKNRKEMRSPRDDRRSKKLNGGKSWAEKMMKTIEESEKGESSNENQ</sequence>